<dbReference type="AlphaFoldDB" id="A0A498R7B4"/>
<name>A0A498R7B4_9FIRM</name>
<dbReference type="EMBL" id="UPPP01000068">
    <property type="protein sequence ID" value="VBB06875.1"/>
    <property type="molecule type" value="Genomic_DNA"/>
</dbReference>
<proteinExistence type="predicted"/>
<evidence type="ECO:0000256" key="1">
    <source>
        <dbReference type="SAM" id="Phobius"/>
    </source>
</evidence>
<keyword evidence="1" id="KW-0472">Membrane</keyword>
<keyword evidence="1" id="KW-1133">Transmembrane helix</keyword>
<accession>A0A498R7B4</accession>
<feature type="transmembrane region" description="Helical" evidence="1">
    <location>
        <begin position="12"/>
        <end position="34"/>
    </location>
</feature>
<dbReference type="RefSeq" id="WP_122627820.1">
    <property type="nucleotide sequence ID" value="NZ_UPPP01000068.1"/>
</dbReference>
<evidence type="ECO:0000313" key="2">
    <source>
        <dbReference type="EMBL" id="VBB06875.1"/>
    </source>
</evidence>
<evidence type="ECO:0000313" key="3">
    <source>
        <dbReference type="Proteomes" id="UP000277811"/>
    </source>
</evidence>
<keyword evidence="3" id="KW-1185">Reference proteome</keyword>
<keyword evidence="1" id="KW-0812">Transmembrane</keyword>
<sequence length="138" mass="15316">MKREWRCGGYLLLDAVLTLFIVSVALLAIAGVFLQTTKANTAASRRTVAAGLAQQQMENLKQQPDAFWDVHNNSSETQVQTGPQGENYTMRTDYAVAEDTDKGKLIQATVTVSWKEAGSNPSVQLVTYYLWKAKVPQY</sequence>
<reference evidence="2 3" key="1">
    <citation type="submission" date="2018-06" db="EMBL/GenBank/DDBJ databases">
        <authorList>
            <person name="Strepis N."/>
        </authorList>
    </citation>
    <scope>NUCLEOTIDE SEQUENCE [LARGE SCALE GENOMIC DNA]</scope>
    <source>
        <strain evidence="2">LUCI</strain>
    </source>
</reference>
<protein>
    <recommendedName>
        <fullName evidence="4">Type iv pilin n-term methylation site gfxxxe</fullName>
    </recommendedName>
</protein>
<gene>
    <name evidence="2" type="ORF">LUCI_2112</name>
</gene>
<evidence type="ECO:0008006" key="4">
    <source>
        <dbReference type="Google" id="ProtNLM"/>
    </source>
</evidence>
<organism evidence="2 3">
    <name type="scientific">Lucifera butyrica</name>
    <dbReference type="NCBI Taxonomy" id="1351585"/>
    <lineage>
        <taxon>Bacteria</taxon>
        <taxon>Bacillati</taxon>
        <taxon>Bacillota</taxon>
        <taxon>Negativicutes</taxon>
        <taxon>Veillonellales</taxon>
        <taxon>Veillonellaceae</taxon>
        <taxon>Lucifera</taxon>
    </lineage>
</organism>
<dbReference type="Proteomes" id="UP000277811">
    <property type="component" value="Unassembled WGS sequence"/>
</dbReference>